<sequence length="70" mass="8136">MDFLNIARGFNHGDTDCDHDCALMIVTPWLKPRAMFDKKMYIYVRKTFVKVSDFDKGLRILLEFGFEASG</sequence>
<comment type="caution">
    <text evidence="1">The sequence shown here is derived from an EMBL/GenBank/DDBJ whole genome shotgun (WGS) entry which is preliminary data.</text>
</comment>
<reference evidence="1 2" key="1">
    <citation type="submission" date="2016-11" db="EMBL/GenBank/DDBJ databases">
        <title>Whole genomes of Flavobacteriaceae.</title>
        <authorList>
            <person name="Stine C."/>
            <person name="Li C."/>
            <person name="Tadesse D."/>
        </authorList>
    </citation>
    <scope>NUCLEOTIDE SEQUENCE [LARGE SCALE GENOMIC DNA]</scope>
    <source>
        <strain evidence="1 2">DSM 15937</strain>
    </source>
</reference>
<accession>A0ABX4BNY3</accession>
<organism evidence="1 2">
    <name type="scientific">Flavobacterium frigidimaris</name>
    <dbReference type="NCBI Taxonomy" id="262320"/>
    <lineage>
        <taxon>Bacteria</taxon>
        <taxon>Pseudomonadati</taxon>
        <taxon>Bacteroidota</taxon>
        <taxon>Flavobacteriia</taxon>
        <taxon>Flavobacteriales</taxon>
        <taxon>Flavobacteriaceae</taxon>
        <taxon>Flavobacterium</taxon>
    </lineage>
</organism>
<name>A0ABX4BNY3_FLAFR</name>
<proteinExistence type="predicted"/>
<keyword evidence="2" id="KW-1185">Reference proteome</keyword>
<protein>
    <submittedName>
        <fullName evidence="1">Uncharacterized protein</fullName>
    </submittedName>
</protein>
<gene>
    <name evidence="1" type="ORF">B0A65_14780</name>
</gene>
<dbReference type="Proteomes" id="UP000198382">
    <property type="component" value="Unassembled WGS sequence"/>
</dbReference>
<evidence type="ECO:0000313" key="1">
    <source>
        <dbReference type="EMBL" id="OXA78022.1"/>
    </source>
</evidence>
<dbReference type="EMBL" id="MUGV01000023">
    <property type="protein sequence ID" value="OXA78022.1"/>
    <property type="molecule type" value="Genomic_DNA"/>
</dbReference>
<evidence type="ECO:0000313" key="2">
    <source>
        <dbReference type="Proteomes" id="UP000198382"/>
    </source>
</evidence>